<name>E4ZXK8_LEPMJ</name>
<proteinExistence type="predicted"/>
<dbReference type="STRING" id="985895.E4ZXK8"/>
<sequence length="334" mass="36085">MYSYNSSANTTASSPPTDKPSKTTRPVMPSSTLPSQQDLCHQLEQTLLKLEQDPSRITTEDARRFSENYDAHDTRSARIISAVEACAVANLEVHDQNPSFGQELHTSLLTLVKDLQAAVTCNPGDVTDEVLRTAQSVVSKMQKAVGNTNVAHPEVEAELQQEIIKVERKIEQGTITKAEADHLHSLESRAYGHTEKGGITAIAQSVVAKRERQLSLGTGSSPAGGRKRADSQTQPGPSQEKSIRGEASDAPKNGLYVLGDWTNGFRQTSCGTGIETKIAELGLGSKGNEKNENVGKKDSEGEDRHDSRDIEEGPVAPIVAKPPTRKESQHVFGP</sequence>
<dbReference type="VEuPathDB" id="FungiDB:LEMA_P025700.1"/>
<protein>
    <submittedName>
        <fullName evidence="2">Predicted protein</fullName>
    </submittedName>
</protein>
<dbReference type="EMBL" id="FP929127">
    <property type="protein sequence ID" value="CBX95418.1"/>
    <property type="molecule type" value="Genomic_DNA"/>
</dbReference>
<accession>E4ZXK8</accession>
<feature type="compositionally biased region" description="Basic and acidic residues" evidence="1">
    <location>
        <begin position="324"/>
        <end position="334"/>
    </location>
</feature>
<dbReference type="OrthoDB" id="2799468at2759"/>
<feature type="region of interest" description="Disordered" evidence="1">
    <location>
        <begin position="210"/>
        <end position="252"/>
    </location>
</feature>
<keyword evidence="3" id="KW-1185">Reference proteome</keyword>
<gene>
    <name evidence="2" type="ORF">LEMA_P025700.1</name>
</gene>
<evidence type="ECO:0000313" key="2">
    <source>
        <dbReference type="EMBL" id="CBX95418.1"/>
    </source>
</evidence>
<dbReference type="eggNOG" id="ENOG502SWUF">
    <property type="taxonomic scope" value="Eukaryota"/>
</dbReference>
<organism evidence="3">
    <name type="scientific">Leptosphaeria maculans (strain JN3 / isolate v23.1.3 / race Av1-4-5-6-7-8)</name>
    <name type="common">Blackleg fungus</name>
    <name type="synonym">Phoma lingam</name>
    <dbReference type="NCBI Taxonomy" id="985895"/>
    <lineage>
        <taxon>Eukaryota</taxon>
        <taxon>Fungi</taxon>
        <taxon>Dikarya</taxon>
        <taxon>Ascomycota</taxon>
        <taxon>Pezizomycotina</taxon>
        <taxon>Dothideomycetes</taxon>
        <taxon>Pleosporomycetidae</taxon>
        <taxon>Pleosporales</taxon>
        <taxon>Pleosporineae</taxon>
        <taxon>Leptosphaeriaceae</taxon>
        <taxon>Plenodomus</taxon>
        <taxon>Plenodomus lingam/Leptosphaeria maculans species complex</taxon>
    </lineage>
</organism>
<feature type="compositionally biased region" description="Polar residues" evidence="1">
    <location>
        <begin position="231"/>
        <end position="240"/>
    </location>
</feature>
<feature type="compositionally biased region" description="Basic and acidic residues" evidence="1">
    <location>
        <begin position="287"/>
        <end position="311"/>
    </location>
</feature>
<evidence type="ECO:0000256" key="1">
    <source>
        <dbReference type="SAM" id="MobiDB-lite"/>
    </source>
</evidence>
<feature type="region of interest" description="Disordered" evidence="1">
    <location>
        <begin position="284"/>
        <end position="334"/>
    </location>
</feature>
<dbReference type="AlphaFoldDB" id="E4ZXK8"/>
<dbReference type="Proteomes" id="UP000002668">
    <property type="component" value="Genome"/>
</dbReference>
<feature type="compositionally biased region" description="Low complexity" evidence="1">
    <location>
        <begin position="1"/>
        <end position="16"/>
    </location>
</feature>
<evidence type="ECO:0000313" key="3">
    <source>
        <dbReference type="Proteomes" id="UP000002668"/>
    </source>
</evidence>
<feature type="region of interest" description="Disordered" evidence="1">
    <location>
        <begin position="1"/>
        <end position="35"/>
    </location>
</feature>
<dbReference type="GeneID" id="13281597"/>
<reference evidence="3" key="1">
    <citation type="journal article" date="2011" name="Nat. Commun.">
        <title>Effector diversification within compartments of the Leptosphaeria maculans genome affected by Repeat-Induced Point mutations.</title>
        <authorList>
            <person name="Rouxel T."/>
            <person name="Grandaubert J."/>
            <person name="Hane J.K."/>
            <person name="Hoede C."/>
            <person name="van de Wouw A.P."/>
            <person name="Couloux A."/>
            <person name="Dominguez V."/>
            <person name="Anthouard V."/>
            <person name="Bally P."/>
            <person name="Bourras S."/>
            <person name="Cozijnsen A.J."/>
            <person name="Ciuffetti L.M."/>
            <person name="Degrave A."/>
            <person name="Dilmaghani A."/>
            <person name="Duret L."/>
            <person name="Fudal I."/>
            <person name="Goodwin S.B."/>
            <person name="Gout L."/>
            <person name="Glaser N."/>
            <person name="Linglin J."/>
            <person name="Kema G.H.J."/>
            <person name="Lapalu N."/>
            <person name="Lawrence C.B."/>
            <person name="May K."/>
            <person name="Meyer M."/>
            <person name="Ollivier B."/>
            <person name="Poulain J."/>
            <person name="Schoch C.L."/>
            <person name="Simon A."/>
            <person name="Spatafora J.W."/>
            <person name="Stachowiak A."/>
            <person name="Turgeon B.G."/>
            <person name="Tyler B.M."/>
            <person name="Vincent D."/>
            <person name="Weissenbach J."/>
            <person name="Amselem J."/>
            <person name="Quesneville H."/>
            <person name="Oliver R.P."/>
            <person name="Wincker P."/>
            <person name="Balesdent M.-H."/>
            <person name="Howlett B.J."/>
        </authorList>
    </citation>
    <scope>NUCLEOTIDE SEQUENCE [LARGE SCALE GENOMIC DNA]</scope>
    <source>
        <strain evidence="3">JN3 / isolate v23.1.3 / race Av1-4-5-6-7-8</strain>
    </source>
</reference>
<dbReference type="InParanoid" id="E4ZXK8"/>
<dbReference type="HOGENOM" id="CLU_831761_0_0_1"/>